<comment type="caution">
    <text evidence="1">The sequence shown here is derived from an EMBL/GenBank/DDBJ whole genome shotgun (WGS) entry which is preliminary data.</text>
</comment>
<dbReference type="InterPro" id="IPR025632">
    <property type="entry name" value="DUF4290"/>
</dbReference>
<sequence length="199" mass="22959">MNIEGLDYNTQREKLILPQYGREVQSMIDYAITLPTKAERQACAESIIAIMDRMNTQNRSNEGYMQKLWDHLALMSGFKLDIDYPYDVSQALSIAKKPEPLSYPHQVNPIKHYGSIVYELCEKLSKMSPGQERDMLVRSVANQMKRDLIQWAHGSSDNARVASDLARLTDGVIQIDLNTFRFDKINEKDFVQNKRKKKS</sequence>
<dbReference type="OrthoDB" id="1466969at2"/>
<dbReference type="AlphaFoldDB" id="A0A096CEQ8"/>
<accession>A0A096CEQ8</accession>
<protein>
    <recommendedName>
        <fullName evidence="3">Methionyl-tRNA formyltransferase</fullName>
    </recommendedName>
</protein>
<gene>
    <name evidence="1" type="ORF">HMPREF9302_00405</name>
</gene>
<evidence type="ECO:0000313" key="1">
    <source>
        <dbReference type="EMBL" id="KGF53387.1"/>
    </source>
</evidence>
<dbReference type="RefSeq" id="WP_036853758.1">
    <property type="nucleotide sequence ID" value="NZ_JRNU01000001.1"/>
</dbReference>
<reference evidence="1 2" key="1">
    <citation type="submission" date="2014-07" db="EMBL/GenBank/DDBJ databases">
        <authorList>
            <person name="McCorrison J."/>
            <person name="Sanka R."/>
            <person name="Torralba M."/>
            <person name="Gillis M."/>
            <person name="Haft D.H."/>
            <person name="Methe B."/>
            <person name="Sutton G."/>
            <person name="Nelson K.E."/>
        </authorList>
    </citation>
    <scope>NUCLEOTIDE SEQUENCE [LARGE SCALE GENOMIC DNA]</scope>
    <source>
        <strain evidence="1 2">DNF00058</strain>
    </source>
</reference>
<dbReference type="EMBL" id="JRNU01000001">
    <property type="protein sequence ID" value="KGF53387.1"/>
    <property type="molecule type" value="Genomic_DNA"/>
</dbReference>
<dbReference type="Pfam" id="PF14123">
    <property type="entry name" value="DUF4290"/>
    <property type="match status" value="1"/>
</dbReference>
<dbReference type="Proteomes" id="UP000029614">
    <property type="component" value="Unassembled WGS sequence"/>
</dbReference>
<keyword evidence="2" id="KW-1185">Reference proteome</keyword>
<evidence type="ECO:0000313" key="2">
    <source>
        <dbReference type="Proteomes" id="UP000029614"/>
    </source>
</evidence>
<organism evidence="1 2">
    <name type="scientific">Prevotella amnii DNF00058</name>
    <dbReference type="NCBI Taxonomy" id="1401066"/>
    <lineage>
        <taxon>Bacteria</taxon>
        <taxon>Pseudomonadati</taxon>
        <taxon>Bacteroidota</taxon>
        <taxon>Bacteroidia</taxon>
        <taxon>Bacteroidales</taxon>
        <taxon>Prevotellaceae</taxon>
        <taxon>Prevotella</taxon>
    </lineage>
</organism>
<name>A0A096CEQ8_9BACT</name>
<proteinExistence type="predicted"/>
<evidence type="ECO:0008006" key="3">
    <source>
        <dbReference type="Google" id="ProtNLM"/>
    </source>
</evidence>